<gene>
    <name evidence="2" type="ORF">RAE19_18950</name>
</gene>
<evidence type="ECO:0000313" key="3">
    <source>
        <dbReference type="Proteomes" id="UP001321700"/>
    </source>
</evidence>
<evidence type="ECO:0000313" key="2">
    <source>
        <dbReference type="EMBL" id="MDT7520722.1"/>
    </source>
</evidence>
<reference evidence="2 3" key="1">
    <citation type="submission" date="2023-08" db="EMBL/GenBank/DDBJ databases">
        <title>Rhodoferax potami sp. nov. and Rhodoferax mekongensis sp. nov., isolated from the Mekong River in Thailand.</title>
        <authorList>
            <person name="Kitikhun S."/>
            <person name="Charoenyingcharoen P."/>
            <person name="Siriarchawattana P."/>
            <person name="Likhitrattanapisal S."/>
            <person name="Nilsakha T."/>
            <person name="Chanpet A."/>
            <person name="Rattanawaree P."/>
            <person name="Ingsriswang S."/>
        </authorList>
    </citation>
    <scope>NUCLEOTIDE SEQUENCE [LARGE SCALE GENOMIC DNA]</scope>
    <source>
        <strain evidence="2 3">TBRC 17660</strain>
    </source>
</reference>
<dbReference type="EMBL" id="JAVBIK010000003">
    <property type="protein sequence ID" value="MDT7520722.1"/>
    <property type="molecule type" value="Genomic_DNA"/>
</dbReference>
<organism evidence="2 3">
    <name type="scientific">Rhodoferax potami</name>
    <dbReference type="NCBI Taxonomy" id="3068338"/>
    <lineage>
        <taxon>Bacteria</taxon>
        <taxon>Pseudomonadati</taxon>
        <taxon>Pseudomonadota</taxon>
        <taxon>Betaproteobacteria</taxon>
        <taxon>Burkholderiales</taxon>
        <taxon>Comamonadaceae</taxon>
        <taxon>Rhodoferax</taxon>
    </lineage>
</organism>
<evidence type="ECO:0008006" key="4">
    <source>
        <dbReference type="Google" id="ProtNLM"/>
    </source>
</evidence>
<evidence type="ECO:0000256" key="1">
    <source>
        <dbReference type="SAM" id="MobiDB-lite"/>
    </source>
</evidence>
<keyword evidence="3" id="KW-1185">Reference proteome</keyword>
<sequence length="136" mass="14510">MSLLSNPAVDQAPSSDLLQKASGPRRANNADAVSFAAMYADRMRSGSPATGVSTALVSDRPPTMGDAILKSIGQMGRGAEDHWKSVLAPINPSIGFNSVDLLQRQMHLQMFTLQVEYASLLGKQAAKTVDQLSHTQ</sequence>
<dbReference type="Proteomes" id="UP001321700">
    <property type="component" value="Unassembled WGS sequence"/>
</dbReference>
<name>A0ABU3KSJ9_9BURK</name>
<proteinExistence type="predicted"/>
<dbReference type="RefSeq" id="WP_313876387.1">
    <property type="nucleotide sequence ID" value="NZ_JAVBIK010000003.1"/>
</dbReference>
<feature type="region of interest" description="Disordered" evidence="1">
    <location>
        <begin position="1"/>
        <end position="25"/>
    </location>
</feature>
<accession>A0ABU3KSJ9</accession>
<protein>
    <recommendedName>
        <fullName evidence="4">EscI/YscI/HrpB family type III secretion system inner rod protein</fullName>
    </recommendedName>
</protein>
<comment type="caution">
    <text evidence="2">The sequence shown here is derived from an EMBL/GenBank/DDBJ whole genome shotgun (WGS) entry which is preliminary data.</text>
</comment>